<accession>A0ABN9TLQ3</accession>
<dbReference type="Proteomes" id="UP001189429">
    <property type="component" value="Unassembled WGS sequence"/>
</dbReference>
<evidence type="ECO:0000313" key="1">
    <source>
        <dbReference type="EMBL" id="CAK0846924.1"/>
    </source>
</evidence>
<name>A0ABN9TLQ3_9DINO</name>
<comment type="caution">
    <text evidence="1">The sequence shown here is derived from an EMBL/GenBank/DDBJ whole genome shotgun (WGS) entry which is preliminary data.</text>
</comment>
<feature type="non-terminal residue" evidence="1">
    <location>
        <position position="1"/>
    </location>
</feature>
<protein>
    <submittedName>
        <fullName evidence="1">Uncharacterized protein</fullName>
    </submittedName>
</protein>
<keyword evidence="2" id="KW-1185">Reference proteome</keyword>
<reference evidence="1" key="1">
    <citation type="submission" date="2023-10" db="EMBL/GenBank/DDBJ databases">
        <authorList>
            <person name="Chen Y."/>
            <person name="Shah S."/>
            <person name="Dougan E. K."/>
            <person name="Thang M."/>
            <person name="Chan C."/>
        </authorList>
    </citation>
    <scope>NUCLEOTIDE SEQUENCE [LARGE SCALE GENOMIC DNA]</scope>
</reference>
<evidence type="ECO:0000313" key="2">
    <source>
        <dbReference type="Proteomes" id="UP001189429"/>
    </source>
</evidence>
<organism evidence="1 2">
    <name type="scientific">Prorocentrum cordatum</name>
    <dbReference type="NCBI Taxonomy" id="2364126"/>
    <lineage>
        <taxon>Eukaryota</taxon>
        <taxon>Sar</taxon>
        <taxon>Alveolata</taxon>
        <taxon>Dinophyceae</taxon>
        <taxon>Prorocentrales</taxon>
        <taxon>Prorocentraceae</taxon>
        <taxon>Prorocentrum</taxon>
    </lineage>
</organism>
<dbReference type="EMBL" id="CAUYUJ010014857">
    <property type="protein sequence ID" value="CAK0846924.1"/>
    <property type="molecule type" value="Genomic_DNA"/>
</dbReference>
<sequence>VQEAFAVASRLEKQVGKEADQLLALRQGVIQQENAVWVPRAELDSAEAEYKSLVTELQQQASVAPAPAPVGPPKLKLVDLCDEFFDLGSIFEIDEVSFFEADGERARGGRGEIAKRKGALNSGVSKLAKDWLGPLAQAAAGAPPTELQLEDPSPIKYLYLLSEVLALRA</sequence>
<gene>
    <name evidence="1" type="ORF">PCOR1329_LOCUS40294</name>
</gene>
<proteinExistence type="predicted"/>
<feature type="non-terminal residue" evidence="1">
    <location>
        <position position="169"/>
    </location>
</feature>